<name>A0AAE4QX57_9ACTN</name>
<gene>
    <name evidence="1" type="ORF">R3P82_12725</name>
</gene>
<dbReference type="Proteomes" id="UP001185873">
    <property type="component" value="Unassembled WGS sequence"/>
</dbReference>
<evidence type="ECO:0000313" key="1">
    <source>
        <dbReference type="EMBL" id="MDV6299974.1"/>
    </source>
</evidence>
<organism evidence="1 2">
    <name type="scientific">Dietzia maris</name>
    <dbReference type="NCBI Taxonomy" id="37915"/>
    <lineage>
        <taxon>Bacteria</taxon>
        <taxon>Bacillati</taxon>
        <taxon>Actinomycetota</taxon>
        <taxon>Actinomycetes</taxon>
        <taxon>Mycobacteriales</taxon>
        <taxon>Dietziaceae</taxon>
        <taxon>Dietzia</taxon>
    </lineage>
</organism>
<evidence type="ECO:0000313" key="2">
    <source>
        <dbReference type="Proteomes" id="UP001185873"/>
    </source>
</evidence>
<accession>A0AAE4QX57</accession>
<dbReference type="EMBL" id="JAWLKJ010000003">
    <property type="protein sequence ID" value="MDV6299974.1"/>
    <property type="molecule type" value="Genomic_DNA"/>
</dbReference>
<sequence>MIAALLSAAAALVMGGVRILRIARTVQAERQALARDRHYINRTFVYQTERVQR</sequence>
<comment type="caution">
    <text evidence="1">The sequence shown here is derived from an EMBL/GenBank/DDBJ whole genome shotgun (WGS) entry which is preliminary data.</text>
</comment>
<protein>
    <submittedName>
        <fullName evidence="1">Uncharacterized protein</fullName>
    </submittedName>
</protein>
<reference evidence="1" key="1">
    <citation type="submission" date="2023-10" db="EMBL/GenBank/DDBJ databases">
        <title>Development of a sustainable strategy for remediation of hydrocarbon-contaminated territories based on the waste exchange concept.</title>
        <authorList>
            <person name="Krivoruchko A."/>
        </authorList>
    </citation>
    <scope>NUCLEOTIDE SEQUENCE</scope>
    <source>
        <strain evidence="1">IEGM 1175</strain>
    </source>
</reference>
<proteinExistence type="predicted"/>
<dbReference type="AlphaFoldDB" id="A0AAE4QX57"/>
<dbReference type="RefSeq" id="WP_317470633.1">
    <property type="nucleotide sequence ID" value="NZ_JAWLKJ010000003.1"/>
</dbReference>